<evidence type="ECO:0000256" key="1">
    <source>
        <dbReference type="SAM" id="MobiDB-lite"/>
    </source>
</evidence>
<accession>A0A409X414</accession>
<feature type="region of interest" description="Disordered" evidence="1">
    <location>
        <begin position="143"/>
        <end position="360"/>
    </location>
</feature>
<feature type="region of interest" description="Disordered" evidence="1">
    <location>
        <begin position="1"/>
        <end position="34"/>
    </location>
</feature>
<name>A0A409X414_PSICY</name>
<feature type="region of interest" description="Disordered" evidence="1">
    <location>
        <begin position="89"/>
        <end position="120"/>
    </location>
</feature>
<dbReference type="InParanoid" id="A0A409X414"/>
<feature type="compositionally biased region" description="Polar residues" evidence="1">
    <location>
        <begin position="338"/>
        <end position="355"/>
    </location>
</feature>
<feature type="compositionally biased region" description="Acidic residues" evidence="1">
    <location>
        <begin position="207"/>
        <end position="219"/>
    </location>
</feature>
<dbReference type="AlphaFoldDB" id="A0A409X414"/>
<reference evidence="2 3" key="1">
    <citation type="journal article" date="2018" name="Evol. Lett.">
        <title>Horizontal gene cluster transfer increased hallucinogenic mushroom diversity.</title>
        <authorList>
            <person name="Reynolds H.T."/>
            <person name="Vijayakumar V."/>
            <person name="Gluck-Thaler E."/>
            <person name="Korotkin H.B."/>
            <person name="Matheny P.B."/>
            <person name="Slot J.C."/>
        </authorList>
    </citation>
    <scope>NUCLEOTIDE SEQUENCE [LARGE SCALE GENOMIC DNA]</scope>
    <source>
        <strain evidence="2 3">2631</strain>
    </source>
</reference>
<feature type="compositionally biased region" description="Polar residues" evidence="1">
    <location>
        <begin position="701"/>
        <end position="716"/>
    </location>
</feature>
<proteinExistence type="predicted"/>
<organism evidence="2 3">
    <name type="scientific">Psilocybe cyanescens</name>
    <dbReference type="NCBI Taxonomy" id="93625"/>
    <lineage>
        <taxon>Eukaryota</taxon>
        <taxon>Fungi</taxon>
        <taxon>Dikarya</taxon>
        <taxon>Basidiomycota</taxon>
        <taxon>Agaricomycotina</taxon>
        <taxon>Agaricomycetes</taxon>
        <taxon>Agaricomycetidae</taxon>
        <taxon>Agaricales</taxon>
        <taxon>Agaricineae</taxon>
        <taxon>Strophariaceae</taxon>
        <taxon>Psilocybe</taxon>
    </lineage>
</organism>
<feature type="compositionally biased region" description="Polar residues" evidence="1">
    <location>
        <begin position="238"/>
        <end position="256"/>
    </location>
</feature>
<feature type="compositionally biased region" description="Basic and acidic residues" evidence="1">
    <location>
        <begin position="625"/>
        <end position="637"/>
    </location>
</feature>
<comment type="caution">
    <text evidence="2">The sequence shown here is derived from an EMBL/GenBank/DDBJ whole genome shotgun (WGS) entry which is preliminary data.</text>
</comment>
<dbReference type="EMBL" id="NHYD01002702">
    <property type="protein sequence ID" value="PPQ85503.1"/>
    <property type="molecule type" value="Genomic_DNA"/>
</dbReference>
<evidence type="ECO:0000313" key="3">
    <source>
        <dbReference type="Proteomes" id="UP000283269"/>
    </source>
</evidence>
<evidence type="ECO:0000313" key="2">
    <source>
        <dbReference type="EMBL" id="PPQ85503.1"/>
    </source>
</evidence>
<dbReference type="Proteomes" id="UP000283269">
    <property type="component" value="Unassembled WGS sequence"/>
</dbReference>
<feature type="region of interest" description="Disordered" evidence="1">
    <location>
        <begin position="610"/>
        <end position="637"/>
    </location>
</feature>
<feature type="compositionally biased region" description="Low complexity" evidence="1">
    <location>
        <begin position="304"/>
        <end position="316"/>
    </location>
</feature>
<feature type="region of interest" description="Disordered" evidence="1">
    <location>
        <begin position="667"/>
        <end position="716"/>
    </location>
</feature>
<keyword evidence="3" id="KW-1185">Reference proteome</keyword>
<feature type="compositionally biased region" description="Polar residues" evidence="1">
    <location>
        <begin position="89"/>
        <end position="99"/>
    </location>
</feature>
<gene>
    <name evidence="2" type="ORF">CVT25_006584</name>
</gene>
<sequence length="843" mass="92860">MGASSDSYAHRNDQDPSFGYLRPSNVSQDPRDADRHRESILSLLDSDVLPIRGFPPYISTQARIPFPPSISTNPSNVATLIGTGVPTLMPSSQVLQPPLNNNSHSAGQSSSTQSNNRVSRGVSPFLFTDSAQLGVRGALALLTPQGAPSMEPISEERRSQKRRNKDRDVDRGQIAPERSGEARSLTRSRGGQIYGVGGVAPVPMCQDDGDGDDEDEDDEKNGPTDRLYVGLEYRRKSNTSQTRGLEGGPQTSTAIIKQSHRTGSESHRNRRLHDPVANNNDSYLTSGDPELTPRPRRQPQPHMTNTNISTNANSSNQPVPLSPSQIGPMPLTPPFLNESVSSRAPTPQAQDQYQARAQERSPPLRNVLQIYDGIVNYPSDDRPLREVRHPRVVPPDELLPVHAPAMNTRAREQDAEVLPRSNSHTHRRLRVPANTTNERARTQEVVSSMHQRASAPINSRERAHAMLCTQHRVPGAGEPEVEVLQSSRSAHERLRAPTLNERASARDEIPSALQHASIPRSTRERMLEVASSTHRHVPGEREQEAEGLLSTTSAHERLPVPTNINERSSTREVVSSMPQHARAPMNPQYRTLEVVPSTHCRVPRAREQEAEMLPSGTHAHQRRRAPTDINERSRAREVAPSIHQRANAPMNPPGRTPAVIPSAPRRVHAPTANPQARPSGYSLSPPPPYHAVDPNPVPALRTSQTHPPNRSLPSNIYFNTNRIPQSYYLPRSTGAFGNGRPYTGAISTGATNSVPPVHPNMSMNRWEAPFQRSYQSPPYPPYSYGLAAWQWRQGQYYQTRGIYGHGPGLSANYGGTWPANINANDDGATAPSEENFTSFMGSN</sequence>
<protein>
    <submittedName>
        <fullName evidence="2">Uncharacterized protein</fullName>
    </submittedName>
</protein>
<feature type="compositionally biased region" description="Low complexity" evidence="1">
    <location>
        <begin position="100"/>
        <end position="116"/>
    </location>
</feature>